<dbReference type="InterPro" id="IPR029000">
    <property type="entry name" value="Cyclophilin-like_dom_sf"/>
</dbReference>
<evidence type="ECO:0000313" key="3">
    <source>
        <dbReference type="Proteomes" id="UP000275199"/>
    </source>
</evidence>
<dbReference type="Proteomes" id="UP000275199">
    <property type="component" value="Unassembled WGS sequence"/>
</dbReference>
<dbReference type="SUPFAM" id="SSF50891">
    <property type="entry name" value="Cyclophilin-like"/>
    <property type="match status" value="1"/>
</dbReference>
<proteinExistence type="predicted"/>
<feature type="domain" description="Cyclophilin-like" evidence="1">
    <location>
        <begin position="3"/>
        <end position="110"/>
    </location>
</feature>
<dbReference type="Pfam" id="PF18050">
    <property type="entry name" value="Cyclophil_like2"/>
    <property type="match status" value="1"/>
</dbReference>
<sequence length="113" mass="12449">MWMIIGEHRFAITLADTEAAREFAAMLPLTINMSDLNDNEKHAQLPRALPSNASRPKTIRNGDLMLYGSSTLVVFYLSFNSSYSYTRLGHVDDPDGLAQALGPGDANITFSKN</sequence>
<reference evidence="2 3" key="1">
    <citation type="submission" date="2018-11" db="EMBL/GenBank/DDBJ databases">
        <authorList>
            <person name="Jang G.I."/>
            <person name="Hwang C.Y."/>
        </authorList>
    </citation>
    <scope>NUCLEOTIDE SEQUENCE [LARGE SCALE GENOMIC DNA]</scope>
    <source>
        <strain evidence="2 3">SSM26</strain>
    </source>
</reference>
<dbReference type="InterPro" id="IPR041183">
    <property type="entry name" value="Cyclophilin-like"/>
</dbReference>
<dbReference type="EMBL" id="RKKU01000005">
    <property type="protein sequence ID" value="ROZ86471.1"/>
    <property type="molecule type" value="Genomic_DNA"/>
</dbReference>
<gene>
    <name evidence="2" type="ORF">EF096_06095</name>
</gene>
<protein>
    <recommendedName>
        <fullName evidence="1">Cyclophilin-like domain-containing protein</fullName>
    </recommendedName>
</protein>
<accession>A0ABX9XK11</accession>
<evidence type="ECO:0000259" key="1">
    <source>
        <dbReference type="Pfam" id="PF18050"/>
    </source>
</evidence>
<name>A0ABX9XK11_9PSED</name>
<comment type="caution">
    <text evidence="2">The sequence shown here is derived from an EMBL/GenBank/DDBJ whole genome shotgun (WGS) entry which is preliminary data.</text>
</comment>
<organism evidence="2 3">
    <name type="scientific">Pseudomonas neustonica</name>
    <dbReference type="NCBI Taxonomy" id="2487346"/>
    <lineage>
        <taxon>Bacteria</taxon>
        <taxon>Pseudomonadati</taxon>
        <taxon>Pseudomonadota</taxon>
        <taxon>Gammaproteobacteria</taxon>
        <taxon>Pseudomonadales</taxon>
        <taxon>Pseudomonadaceae</taxon>
        <taxon>Pseudomonas</taxon>
    </lineage>
</organism>
<evidence type="ECO:0000313" key="2">
    <source>
        <dbReference type="EMBL" id="ROZ86471.1"/>
    </source>
</evidence>
<keyword evidence="3" id="KW-1185">Reference proteome</keyword>
<dbReference type="Gene3D" id="2.40.100.20">
    <property type="match status" value="1"/>
</dbReference>